<sequence>MIKIGVKMLTEKSPIHVNSEIGRLKTVILHRPGKEIENLTPDTMGPLLFDDIPYLLLAQKEHDNFADTLRKKGVEVLYLEKLVVQALETDEQVKAFFIDKMIAESGFKSGTIHDQLQKFLVDLPTNEMVDKIMAGVRFDEIEFSSKDLQNFSFDQTRPFLMAPMPNLYFTRDPSASIGDGLTINRMTFKARRRESMFTELVINHHPRFANKNINVWRDRNHVARLEGGDELVLSDHVLAIGLSQRTSSEAIKDVAKNLFAGSNYDTVIAIQIPQTHATMHLDTVFTMVNFDQFTVHPMILNNKGELPILVMHKDKQNQIKIESSNNLKTVLKEQLGLNELDLISTGDGDPIISAREQWNDGSNTLAIAPGSVVTYDRNYVSNEALRKHGIQVSEVPSSEISRGRGGPRCMSMPIYREDIEN</sequence>
<organism evidence="8 9">
    <name type="scientific">Oenococcus oeni ATCC BAA-1163</name>
    <dbReference type="NCBI Taxonomy" id="379360"/>
    <lineage>
        <taxon>Bacteria</taxon>
        <taxon>Bacillati</taxon>
        <taxon>Bacillota</taxon>
        <taxon>Bacilli</taxon>
        <taxon>Lactobacillales</taxon>
        <taxon>Lactobacillaceae</taxon>
        <taxon>Oenococcus</taxon>
    </lineage>
</organism>
<dbReference type="HOGENOM" id="CLU_052662_0_1_9"/>
<accession>A0NJC9</accession>
<dbReference type="Pfam" id="PF02274">
    <property type="entry name" value="ADI"/>
    <property type="match status" value="1"/>
</dbReference>
<evidence type="ECO:0000313" key="9">
    <source>
        <dbReference type="Proteomes" id="UP000003346"/>
    </source>
</evidence>
<dbReference type="AlphaFoldDB" id="A0NJC9"/>
<comment type="subcellular location">
    <subcellularLocation>
        <location evidence="6">Cytoplasm</location>
    </subcellularLocation>
</comment>
<dbReference type="Gene3D" id="3.75.10.10">
    <property type="entry name" value="L-arginine/glycine Amidinotransferase, Chain A"/>
    <property type="match status" value="1"/>
</dbReference>
<protein>
    <recommendedName>
        <fullName evidence="6">Arginine deiminase</fullName>
        <shortName evidence="6">ADI</shortName>
        <ecNumber evidence="6">3.5.3.6</ecNumber>
    </recommendedName>
    <alternativeName>
        <fullName evidence="6">Arginine dihydrolase</fullName>
        <shortName evidence="6">AD</shortName>
    </alternativeName>
</protein>
<name>A0NJC9_OENOE</name>
<keyword evidence="3 6" id="KW-0056">Arginine metabolism</keyword>
<dbReference type="InterPro" id="IPR003876">
    <property type="entry name" value="Arg_deiminase"/>
</dbReference>
<comment type="catalytic activity">
    <reaction evidence="5 6">
        <text>L-arginine + H2O = L-citrulline + NH4(+)</text>
        <dbReference type="Rhea" id="RHEA:19597"/>
        <dbReference type="ChEBI" id="CHEBI:15377"/>
        <dbReference type="ChEBI" id="CHEBI:28938"/>
        <dbReference type="ChEBI" id="CHEBI:32682"/>
        <dbReference type="ChEBI" id="CHEBI:57743"/>
        <dbReference type="EC" id="3.5.3.6"/>
    </reaction>
</comment>
<dbReference type="EC" id="3.5.3.6" evidence="6"/>
<proteinExistence type="inferred from homology"/>
<dbReference type="PRINTS" id="PR01466">
    <property type="entry name" value="ARGDEIMINASE"/>
</dbReference>
<comment type="pathway">
    <text evidence="1 6">Amino-acid degradation; L-arginine degradation via ADI pathway; carbamoyl phosphate from L-arginine: step 1/2.</text>
</comment>
<dbReference type="NCBIfam" id="TIGR01078">
    <property type="entry name" value="arcA"/>
    <property type="match status" value="1"/>
</dbReference>
<keyword evidence="4 6" id="KW-0378">Hydrolase</keyword>
<dbReference type="PANTHER" id="PTHR47271">
    <property type="entry name" value="ARGININE DEIMINASE"/>
    <property type="match status" value="1"/>
</dbReference>
<gene>
    <name evidence="6 8" type="primary">arcA</name>
    <name evidence="8" type="ORF">OENOO_57007</name>
</gene>
<evidence type="ECO:0000256" key="5">
    <source>
        <dbReference type="ARBA" id="ARBA00049429"/>
    </source>
</evidence>
<dbReference type="GO" id="GO:0005737">
    <property type="term" value="C:cytoplasm"/>
    <property type="evidence" value="ECO:0007669"/>
    <property type="project" value="UniProtKB-SubCell"/>
</dbReference>
<evidence type="ECO:0000256" key="6">
    <source>
        <dbReference type="HAMAP-Rule" id="MF_00242"/>
    </source>
</evidence>
<dbReference type="NCBIfam" id="NF002381">
    <property type="entry name" value="PRK01388.1"/>
    <property type="match status" value="1"/>
</dbReference>
<dbReference type="Gene3D" id="1.10.3930.10">
    <property type="entry name" value="Arginine deiminase"/>
    <property type="match status" value="1"/>
</dbReference>
<comment type="similarity">
    <text evidence="2 6">Belongs to the arginine deiminase family.</text>
</comment>
<reference evidence="8 9" key="1">
    <citation type="submission" date="2006-11" db="EMBL/GenBank/DDBJ databases">
        <authorList>
            <consortium name="Laboratoire de Microbiologie (Universite Bourgogne)"/>
            <consortium name="GENOME Express"/>
            <consortium name="UMR Oenologie Ampelologie (Universite Bordeaux 2)"/>
            <person name="Guzzo J."/>
        </authorList>
    </citation>
    <scope>NUCLEOTIDE SEQUENCE [LARGE SCALE GENOMIC DNA]</scope>
    <source>
        <strain evidence="8 9">ATCC BAA-1163</strain>
    </source>
</reference>
<dbReference type="UniPathway" id="UPA00254">
    <property type="reaction ID" value="UER00364"/>
</dbReference>
<dbReference type="Proteomes" id="UP000003346">
    <property type="component" value="Unassembled WGS sequence"/>
</dbReference>
<dbReference type="SUPFAM" id="SSF55909">
    <property type="entry name" value="Pentein"/>
    <property type="match status" value="1"/>
</dbReference>
<dbReference type="GO" id="GO:0019546">
    <property type="term" value="P:L-arginine deiminase pathway"/>
    <property type="evidence" value="ECO:0007669"/>
    <property type="project" value="UniProtKB-UniRule"/>
</dbReference>
<keyword evidence="6" id="KW-0963">Cytoplasm</keyword>
<comment type="caution">
    <text evidence="8">The sequence shown here is derived from an EMBL/GenBank/DDBJ whole genome shotgun (WGS) entry which is preliminary data.</text>
</comment>
<evidence type="ECO:0000256" key="3">
    <source>
        <dbReference type="ARBA" id="ARBA00022503"/>
    </source>
</evidence>
<dbReference type="GO" id="GO:0016990">
    <property type="term" value="F:arginine deiminase activity"/>
    <property type="evidence" value="ECO:0007669"/>
    <property type="project" value="UniProtKB-UniRule"/>
</dbReference>
<dbReference type="PIRSF" id="PIRSF006356">
    <property type="entry name" value="Arg_deiminase"/>
    <property type="match status" value="1"/>
</dbReference>
<evidence type="ECO:0000256" key="1">
    <source>
        <dbReference type="ARBA" id="ARBA00005213"/>
    </source>
</evidence>
<dbReference type="HAMAP" id="MF_00242">
    <property type="entry name" value="Arg_deiminase"/>
    <property type="match status" value="1"/>
</dbReference>
<evidence type="ECO:0000256" key="7">
    <source>
        <dbReference type="PIRSR" id="PIRSR006356-1"/>
    </source>
</evidence>
<evidence type="ECO:0000256" key="4">
    <source>
        <dbReference type="ARBA" id="ARBA00022801"/>
    </source>
</evidence>
<dbReference type="EMBL" id="AAUV01000052">
    <property type="protein sequence ID" value="EAV39358.1"/>
    <property type="molecule type" value="Genomic_DNA"/>
</dbReference>
<dbReference type="PANTHER" id="PTHR47271:SF2">
    <property type="entry name" value="ARGININE DEIMINASE"/>
    <property type="match status" value="1"/>
</dbReference>
<feature type="active site" description="Amidino-cysteine intermediate" evidence="6 7">
    <location>
        <position position="409"/>
    </location>
</feature>
<evidence type="ECO:0000313" key="8">
    <source>
        <dbReference type="EMBL" id="EAV39358.1"/>
    </source>
</evidence>
<evidence type="ECO:0000256" key="2">
    <source>
        <dbReference type="ARBA" id="ARBA00010206"/>
    </source>
</evidence>